<organism evidence="1 2">
    <name type="scientific">Tribolium castaneum</name>
    <name type="common">Red flour beetle</name>
    <dbReference type="NCBI Taxonomy" id="7070"/>
    <lineage>
        <taxon>Eukaryota</taxon>
        <taxon>Metazoa</taxon>
        <taxon>Ecdysozoa</taxon>
        <taxon>Arthropoda</taxon>
        <taxon>Hexapoda</taxon>
        <taxon>Insecta</taxon>
        <taxon>Pterygota</taxon>
        <taxon>Neoptera</taxon>
        <taxon>Endopterygota</taxon>
        <taxon>Coleoptera</taxon>
        <taxon>Polyphaga</taxon>
        <taxon>Cucujiformia</taxon>
        <taxon>Tenebrionidae</taxon>
        <taxon>Tenebrionidae incertae sedis</taxon>
        <taxon>Tribolium</taxon>
    </lineage>
</organism>
<protein>
    <submittedName>
        <fullName evidence="1">Uncharacterized protein</fullName>
    </submittedName>
</protein>
<sequence>MDYRVLVVVGHPSGITPKGINNTFRGYFRKTAAFGGKYFAFENTNANILHKGISQREVSQFYIKITREDYQQRGAFEIGQSTFEYLPLPGYRMHPEGCKRFAEIRGARHAFPEPRRRLSAKSDP</sequence>
<dbReference type="AlphaFoldDB" id="D6WST6"/>
<name>D6WST6_TRICA</name>
<gene>
    <name evidence="1" type="primary">GLEAN_09581</name>
    <name evidence="1" type="ORF">TcasGA2_TC009581</name>
</gene>
<dbReference type="InParanoid" id="D6WST6"/>
<accession>D6WST6</accession>
<dbReference type="EMBL" id="KQ971352">
    <property type="protein sequence ID" value="EFA06656.1"/>
    <property type="molecule type" value="Genomic_DNA"/>
</dbReference>
<proteinExistence type="predicted"/>
<dbReference type="Proteomes" id="UP000007266">
    <property type="component" value="Linkage group 7"/>
</dbReference>
<keyword evidence="2" id="KW-1185">Reference proteome</keyword>
<evidence type="ECO:0000313" key="1">
    <source>
        <dbReference type="EMBL" id="EFA06656.1"/>
    </source>
</evidence>
<reference evidence="1 2" key="2">
    <citation type="journal article" date="2010" name="Nucleic Acids Res.">
        <title>BeetleBase in 2010: revisions to provide comprehensive genomic information for Tribolium castaneum.</title>
        <authorList>
            <person name="Kim H.S."/>
            <person name="Murphy T."/>
            <person name="Xia J."/>
            <person name="Caragea D."/>
            <person name="Park Y."/>
            <person name="Beeman R.W."/>
            <person name="Lorenzen M.D."/>
            <person name="Butcher S."/>
            <person name="Manak J.R."/>
            <person name="Brown S.J."/>
        </authorList>
    </citation>
    <scope>GENOME REANNOTATION</scope>
    <source>
        <strain evidence="1 2">Georgia GA2</strain>
    </source>
</reference>
<dbReference type="HOGENOM" id="CLU_2006850_0_0_1"/>
<evidence type="ECO:0000313" key="2">
    <source>
        <dbReference type="Proteomes" id="UP000007266"/>
    </source>
</evidence>
<reference evidence="1 2" key="1">
    <citation type="journal article" date="2008" name="Nature">
        <title>The genome of the model beetle and pest Tribolium castaneum.</title>
        <authorList>
            <consortium name="Tribolium Genome Sequencing Consortium"/>
            <person name="Richards S."/>
            <person name="Gibbs R.A."/>
            <person name="Weinstock G.M."/>
            <person name="Brown S.J."/>
            <person name="Denell R."/>
            <person name="Beeman R.W."/>
            <person name="Gibbs R."/>
            <person name="Beeman R.W."/>
            <person name="Brown S.J."/>
            <person name="Bucher G."/>
            <person name="Friedrich M."/>
            <person name="Grimmelikhuijzen C.J."/>
            <person name="Klingler M."/>
            <person name="Lorenzen M."/>
            <person name="Richards S."/>
            <person name="Roth S."/>
            <person name="Schroder R."/>
            <person name="Tautz D."/>
            <person name="Zdobnov E.M."/>
            <person name="Muzny D."/>
            <person name="Gibbs R.A."/>
            <person name="Weinstock G.M."/>
            <person name="Attaway T."/>
            <person name="Bell S."/>
            <person name="Buhay C.J."/>
            <person name="Chandrabose M.N."/>
            <person name="Chavez D."/>
            <person name="Clerk-Blankenburg K.P."/>
            <person name="Cree A."/>
            <person name="Dao M."/>
            <person name="Davis C."/>
            <person name="Chacko J."/>
            <person name="Dinh H."/>
            <person name="Dugan-Rocha S."/>
            <person name="Fowler G."/>
            <person name="Garner T.T."/>
            <person name="Garnes J."/>
            <person name="Gnirke A."/>
            <person name="Hawes A."/>
            <person name="Hernandez J."/>
            <person name="Hines S."/>
            <person name="Holder M."/>
            <person name="Hume J."/>
            <person name="Jhangiani S.N."/>
            <person name="Joshi V."/>
            <person name="Khan Z.M."/>
            <person name="Jackson L."/>
            <person name="Kovar C."/>
            <person name="Kowis A."/>
            <person name="Lee S."/>
            <person name="Lewis L.R."/>
            <person name="Margolis J."/>
            <person name="Morgan M."/>
            <person name="Nazareth L.V."/>
            <person name="Nguyen N."/>
            <person name="Okwuonu G."/>
            <person name="Parker D."/>
            <person name="Richards S."/>
            <person name="Ruiz S.J."/>
            <person name="Santibanez J."/>
            <person name="Savard J."/>
            <person name="Scherer S.E."/>
            <person name="Schneider B."/>
            <person name="Sodergren E."/>
            <person name="Tautz D."/>
            <person name="Vattahil S."/>
            <person name="Villasana D."/>
            <person name="White C.S."/>
            <person name="Wright R."/>
            <person name="Park Y."/>
            <person name="Beeman R.W."/>
            <person name="Lord J."/>
            <person name="Oppert B."/>
            <person name="Lorenzen M."/>
            <person name="Brown S."/>
            <person name="Wang L."/>
            <person name="Savard J."/>
            <person name="Tautz D."/>
            <person name="Richards S."/>
            <person name="Weinstock G."/>
            <person name="Gibbs R.A."/>
            <person name="Liu Y."/>
            <person name="Worley K."/>
            <person name="Weinstock G."/>
            <person name="Elsik C.G."/>
            <person name="Reese J.T."/>
            <person name="Elhaik E."/>
            <person name="Landan G."/>
            <person name="Graur D."/>
            <person name="Arensburger P."/>
            <person name="Atkinson P."/>
            <person name="Beeman R.W."/>
            <person name="Beidler J."/>
            <person name="Brown S.J."/>
            <person name="Demuth J.P."/>
            <person name="Drury D.W."/>
            <person name="Du Y.Z."/>
            <person name="Fujiwara H."/>
            <person name="Lorenzen M."/>
            <person name="Maselli V."/>
            <person name="Osanai M."/>
            <person name="Park Y."/>
            <person name="Robertson H.M."/>
            <person name="Tu Z."/>
            <person name="Wang J.J."/>
            <person name="Wang S."/>
            <person name="Richards S."/>
            <person name="Song H."/>
            <person name="Zhang L."/>
            <person name="Sodergren E."/>
            <person name="Werner D."/>
            <person name="Stanke M."/>
            <person name="Morgenstern B."/>
            <person name="Solovyev V."/>
            <person name="Kosarev P."/>
            <person name="Brown G."/>
            <person name="Chen H.C."/>
            <person name="Ermolaeva O."/>
            <person name="Hlavina W."/>
            <person name="Kapustin Y."/>
            <person name="Kiryutin B."/>
            <person name="Kitts P."/>
            <person name="Maglott D."/>
            <person name="Pruitt K."/>
            <person name="Sapojnikov V."/>
            <person name="Souvorov A."/>
            <person name="Mackey A.J."/>
            <person name="Waterhouse R.M."/>
            <person name="Wyder S."/>
            <person name="Zdobnov E.M."/>
            <person name="Zdobnov E.M."/>
            <person name="Wyder S."/>
            <person name="Kriventseva E.V."/>
            <person name="Kadowaki T."/>
            <person name="Bork P."/>
            <person name="Aranda M."/>
            <person name="Bao R."/>
            <person name="Beermann A."/>
            <person name="Berns N."/>
            <person name="Bolognesi R."/>
            <person name="Bonneton F."/>
            <person name="Bopp D."/>
            <person name="Brown S.J."/>
            <person name="Bucher G."/>
            <person name="Butts T."/>
            <person name="Chaumot A."/>
            <person name="Denell R.E."/>
            <person name="Ferrier D.E."/>
            <person name="Friedrich M."/>
            <person name="Gordon C.M."/>
            <person name="Jindra M."/>
            <person name="Klingler M."/>
            <person name="Lan Q."/>
            <person name="Lattorff H.M."/>
            <person name="Laudet V."/>
            <person name="von Levetsow C."/>
            <person name="Liu Z."/>
            <person name="Lutz R."/>
            <person name="Lynch J.A."/>
            <person name="da Fonseca R.N."/>
            <person name="Posnien N."/>
            <person name="Reuter R."/>
            <person name="Roth S."/>
            <person name="Savard J."/>
            <person name="Schinko J.B."/>
            <person name="Schmitt C."/>
            <person name="Schoppmeier M."/>
            <person name="Schroder R."/>
            <person name="Shippy T.D."/>
            <person name="Simonnet F."/>
            <person name="Marques-Souza H."/>
            <person name="Tautz D."/>
            <person name="Tomoyasu Y."/>
            <person name="Trauner J."/>
            <person name="Van der Zee M."/>
            <person name="Vervoort M."/>
            <person name="Wittkopp N."/>
            <person name="Wimmer E.A."/>
            <person name="Yang X."/>
            <person name="Jones A.K."/>
            <person name="Sattelle D.B."/>
            <person name="Ebert P.R."/>
            <person name="Nelson D."/>
            <person name="Scott J.G."/>
            <person name="Beeman R.W."/>
            <person name="Muthukrishnan S."/>
            <person name="Kramer K.J."/>
            <person name="Arakane Y."/>
            <person name="Beeman R.W."/>
            <person name="Zhu Q."/>
            <person name="Hogenkamp D."/>
            <person name="Dixit R."/>
            <person name="Oppert B."/>
            <person name="Jiang H."/>
            <person name="Zou Z."/>
            <person name="Marshall J."/>
            <person name="Elpidina E."/>
            <person name="Vinokurov K."/>
            <person name="Oppert C."/>
            <person name="Zou Z."/>
            <person name="Evans J."/>
            <person name="Lu Z."/>
            <person name="Zhao P."/>
            <person name="Sumathipala N."/>
            <person name="Altincicek B."/>
            <person name="Vilcinskas A."/>
            <person name="Williams M."/>
            <person name="Hultmark D."/>
            <person name="Hetru C."/>
            <person name="Jiang H."/>
            <person name="Grimmelikhuijzen C.J."/>
            <person name="Hauser F."/>
            <person name="Cazzamali G."/>
            <person name="Williamson M."/>
            <person name="Park Y."/>
            <person name="Li B."/>
            <person name="Tanaka Y."/>
            <person name="Predel R."/>
            <person name="Neupert S."/>
            <person name="Schachtner J."/>
            <person name="Verleyen P."/>
            <person name="Raible F."/>
            <person name="Bork P."/>
            <person name="Friedrich M."/>
            <person name="Walden K.K."/>
            <person name="Robertson H.M."/>
            <person name="Angeli S."/>
            <person name="Foret S."/>
            <person name="Bucher G."/>
            <person name="Schuetz S."/>
            <person name="Maleszka R."/>
            <person name="Wimmer E.A."/>
            <person name="Beeman R.W."/>
            <person name="Lorenzen M."/>
            <person name="Tomoyasu Y."/>
            <person name="Miller S.C."/>
            <person name="Grossmann D."/>
            <person name="Bucher G."/>
        </authorList>
    </citation>
    <scope>NUCLEOTIDE SEQUENCE [LARGE SCALE GENOMIC DNA]</scope>
    <source>
        <strain evidence="1 2">Georgia GA2</strain>
    </source>
</reference>